<feature type="domain" description="PARP catalytic" evidence="1">
    <location>
        <begin position="80"/>
        <end position="173"/>
    </location>
</feature>
<dbReference type="EMBL" id="CADEPI010000137">
    <property type="protein sequence ID" value="CAB3376983.1"/>
    <property type="molecule type" value="Genomic_DNA"/>
</dbReference>
<dbReference type="PANTHER" id="PTHR45740">
    <property type="entry name" value="POLY [ADP-RIBOSE] POLYMERASE"/>
    <property type="match status" value="1"/>
</dbReference>
<evidence type="ECO:0000313" key="3">
    <source>
        <dbReference type="Proteomes" id="UP000494165"/>
    </source>
</evidence>
<dbReference type="PANTHER" id="PTHR45740:SF2">
    <property type="entry name" value="POLY [ADP-RIBOSE] POLYMERASE"/>
    <property type="match status" value="1"/>
</dbReference>
<proteinExistence type="predicted"/>
<dbReference type="GO" id="GO:0003950">
    <property type="term" value="F:NAD+ poly-ADP-ribosyltransferase activity"/>
    <property type="evidence" value="ECO:0007669"/>
    <property type="project" value="InterPro"/>
</dbReference>
<dbReference type="AlphaFoldDB" id="A0A8S1DGM5"/>
<dbReference type="Proteomes" id="UP000494165">
    <property type="component" value="Unassembled WGS sequence"/>
</dbReference>
<dbReference type="InterPro" id="IPR051712">
    <property type="entry name" value="ARTD-AVP"/>
</dbReference>
<dbReference type="Pfam" id="PF00644">
    <property type="entry name" value="PARP"/>
    <property type="match status" value="1"/>
</dbReference>
<dbReference type="GO" id="GO:0005634">
    <property type="term" value="C:nucleus"/>
    <property type="evidence" value="ECO:0007669"/>
    <property type="project" value="TreeGrafter"/>
</dbReference>
<dbReference type="OrthoDB" id="6133115at2759"/>
<evidence type="ECO:0000259" key="1">
    <source>
        <dbReference type="Pfam" id="PF00644"/>
    </source>
</evidence>
<comment type="caution">
    <text evidence="2">The sequence shown here is derived from an EMBL/GenBank/DDBJ whole genome shotgun (WGS) entry which is preliminary data.</text>
</comment>
<evidence type="ECO:0000313" key="2">
    <source>
        <dbReference type="EMBL" id="CAB3376983.1"/>
    </source>
</evidence>
<organism evidence="2 3">
    <name type="scientific">Cloeon dipterum</name>
    <dbReference type="NCBI Taxonomy" id="197152"/>
    <lineage>
        <taxon>Eukaryota</taxon>
        <taxon>Metazoa</taxon>
        <taxon>Ecdysozoa</taxon>
        <taxon>Arthropoda</taxon>
        <taxon>Hexapoda</taxon>
        <taxon>Insecta</taxon>
        <taxon>Pterygota</taxon>
        <taxon>Palaeoptera</taxon>
        <taxon>Ephemeroptera</taxon>
        <taxon>Pisciforma</taxon>
        <taxon>Baetidae</taxon>
        <taxon>Cloeon</taxon>
    </lineage>
</organism>
<protein>
    <recommendedName>
        <fullName evidence="1">PARP catalytic domain-containing protein</fullName>
    </recommendedName>
</protein>
<keyword evidence="3" id="KW-1185">Reference proteome</keyword>
<dbReference type="Gene3D" id="3.90.228.10">
    <property type="match status" value="1"/>
</dbReference>
<name>A0A8S1DGM5_9INSE</name>
<dbReference type="SUPFAM" id="SSF56399">
    <property type="entry name" value="ADP-ribosylation"/>
    <property type="match status" value="1"/>
</dbReference>
<gene>
    <name evidence="2" type="ORF">CLODIP_2_CD10068</name>
</gene>
<accession>A0A8S1DGM5</accession>
<sequence length="214" mass="24243">MQYNTQVIPVLLKKVTTTFLQAYPTRTLTDDELQGLLPPDWSPTCVRDFRHFGLVRVPPSPSDLFIIHNLYVQIGGIVVKGMEKVENPYLYLQYQLKLIESEGSKEFLLFHATSYEKVLAIVKENFNWRLAGSRVGHRHGLGVYFSRSPTFCFNFAKQGRCRCFLAARVPVGAVSTGSSDTRLPGPCADATGDGKNTIVKYHDHEFYPQYVIHI</sequence>
<reference evidence="2 3" key="1">
    <citation type="submission" date="2020-04" db="EMBL/GenBank/DDBJ databases">
        <authorList>
            <person name="Alioto T."/>
            <person name="Alioto T."/>
            <person name="Gomez Garrido J."/>
        </authorList>
    </citation>
    <scope>NUCLEOTIDE SEQUENCE [LARGE SCALE GENOMIC DNA]</scope>
</reference>
<dbReference type="GO" id="GO:1990404">
    <property type="term" value="F:NAD+-protein mono-ADP-ribosyltransferase activity"/>
    <property type="evidence" value="ECO:0007669"/>
    <property type="project" value="TreeGrafter"/>
</dbReference>
<dbReference type="InterPro" id="IPR012317">
    <property type="entry name" value="Poly(ADP-ribose)pol_cat_dom"/>
</dbReference>